<comment type="caution">
    <text evidence="1">The sequence shown here is derived from an EMBL/GenBank/DDBJ whole genome shotgun (WGS) entry which is preliminary data.</text>
</comment>
<protein>
    <submittedName>
        <fullName evidence="1">Uncharacterized protein</fullName>
    </submittedName>
</protein>
<dbReference type="Proteomes" id="UP000256429">
    <property type="component" value="Unassembled WGS sequence"/>
</dbReference>
<keyword evidence="2" id="KW-1185">Reference proteome</keyword>
<proteinExistence type="predicted"/>
<dbReference type="OrthoDB" id="1437535at2"/>
<organism evidence="1 2">
    <name type="scientific">Lutibacter oceani</name>
    <dbReference type="NCBI Taxonomy" id="1853311"/>
    <lineage>
        <taxon>Bacteria</taxon>
        <taxon>Pseudomonadati</taxon>
        <taxon>Bacteroidota</taxon>
        <taxon>Flavobacteriia</taxon>
        <taxon>Flavobacteriales</taxon>
        <taxon>Flavobacteriaceae</taxon>
        <taxon>Lutibacter</taxon>
    </lineage>
</organism>
<dbReference type="EMBL" id="QTTQ01000011">
    <property type="protein sequence ID" value="REE80730.1"/>
    <property type="molecule type" value="Genomic_DNA"/>
</dbReference>
<evidence type="ECO:0000313" key="2">
    <source>
        <dbReference type="Proteomes" id="UP000256429"/>
    </source>
</evidence>
<accession>A0A3D9RLG6</accession>
<reference evidence="1 2" key="1">
    <citation type="submission" date="2018-08" db="EMBL/GenBank/DDBJ databases">
        <title>Genomic Encyclopedia of Type Strains, Phase III (KMG-III): the genomes of soil and plant-associated and newly described type strains.</title>
        <authorList>
            <person name="Whitman W."/>
        </authorList>
    </citation>
    <scope>NUCLEOTIDE SEQUENCE [LARGE SCALE GENOMIC DNA]</scope>
    <source>
        <strain evidence="1 2">325-5</strain>
    </source>
</reference>
<gene>
    <name evidence="1" type="ORF">BX611_2383</name>
</gene>
<dbReference type="AlphaFoldDB" id="A0A3D9RLG6"/>
<sequence length="168" mass="19178">MKSKLLLILVFIFTISIYGQEYENGTIVTKHYDTISNVKIEKLSEAKSLLHINYIDEAGNEQSPDIETIKCYNRGVDIYCRIYNSGEMILAKKVVNGEKLNLYERNINGSTTYYIEKVYDELIKVPSSSNKFKKVIGSFLSDAPQISSKIESKQLVDIMEIVNLYNKG</sequence>
<evidence type="ECO:0000313" key="1">
    <source>
        <dbReference type="EMBL" id="REE80730.1"/>
    </source>
</evidence>
<name>A0A3D9RLG6_9FLAO</name>
<dbReference type="RefSeq" id="WP_115881435.1">
    <property type="nucleotide sequence ID" value="NZ_QTTQ01000011.1"/>
</dbReference>